<dbReference type="Proteomes" id="UP000436088">
    <property type="component" value="Unassembled WGS sequence"/>
</dbReference>
<dbReference type="InterPro" id="IPR011598">
    <property type="entry name" value="bHLH_dom"/>
</dbReference>
<reference evidence="7" key="1">
    <citation type="submission" date="2019-09" db="EMBL/GenBank/DDBJ databases">
        <title>Draft genome information of white flower Hibiscus syriacus.</title>
        <authorList>
            <person name="Kim Y.-M."/>
        </authorList>
    </citation>
    <scope>NUCLEOTIDE SEQUENCE [LARGE SCALE GENOMIC DNA]</scope>
    <source>
        <strain evidence="7">YM2019G1</strain>
    </source>
</reference>
<dbReference type="InterPro" id="IPR051358">
    <property type="entry name" value="TF_AMS/ICE1/BHLH6-like"/>
</dbReference>
<evidence type="ECO:0000313" key="7">
    <source>
        <dbReference type="EMBL" id="KAE8653759.1"/>
    </source>
</evidence>
<evidence type="ECO:0000256" key="5">
    <source>
        <dbReference type="SAM" id="MobiDB-lite"/>
    </source>
</evidence>
<comment type="subcellular location">
    <subcellularLocation>
        <location evidence="1">Nucleus</location>
    </subcellularLocation>
</comment>
<dbReference type="SUPFAM" id="SSF47459">
    <property type="entry name" value="HLH, helix-loop-helix DNA-binding domain"/>
    <property type="match status" value="1"/>
</dbReference>
<evidence type="ECO:0000259" key="6">
    <source>
        <dbReference type="PROSITE" id="PS50888"/>
    </source>
</evidence>
<gene>
    <name evidence="7" type="ORF">F3Y22_tig00117056pilonHSYRG00133</name>
</gene>
<dbReference type="PANTHER" id="PTHR31945:SF63">
    <property type="entry name" value="TRANSCRIPTION FACTOR BHLH90"/>
    <property type="match status" value="1"/>
</dbReference>
<feature type="region of interest" description="Disordered" evidence="5">
    <location>
        <begin position="226"/>
        <end position="245"/>
    </location>
</feature>
<evidence type="ECO:0000256" key="1">
    <source>
        <dbReference type="ARBA" id="ARBA00004123"/>
    </source>
</evidence>
<dbReference type="GO" id="GO:0043565">
    <property type="term" value="F:sequence-specific DNA binding"/>
    <property type="evidence" value="ECO:0007669"/>
    <property type="project" value="TreeGrafter"/>
</dbReference>
<dbReference type="Gene3D" id="4.10.280.10">
    <property type="entry name" value="Helix-loop-helix DNA-binding domain"/>
    <property type="match status" value="1"/>
</dbReference>
<dbReference type="InterPro" id="IPR036638">
    <property type="entry name" value="HLH_DNA-bd_sf"/>
</dbReference>
<dbReference type="Pfam" id="PF00010">
    <property type="entry name" value="HLH"/>
    <property type="match status" value="1"/>
</dbReference>
<dbReference type="GO" id="GO:0005634">
    <property type="term" value="C:nucleus"/>
    <property type="evidence" value="ECO:0007669"/>
    <property type="project" value="UniProtKB-SubCell"/>
</dbReference>
<accession>A0A6A2X5Z8</accession>
<dbReference type="EMBL" id="VEPZ02001788">
    <property type="protein sequence ID" value="KAE8653759.1"/>
    <property type="molecule type" value="Genomic_DNA"/>
</dbReference>
<dbReference type="PANTHER" id="PTHR31945">
    <property type="entry name" value="TRANSCRIPTION FACTOR SCREAM2-RELATED"/>
    <property type="match status" value="1"/>
</dbReference>
<comment type="caution">
    <text evidence="7">The sequence shown here is derived from an EMBL/GenBank/DDBJ whole genome shotgun (WGS) entry which is preliminary data.</text>
</comment>
<feature type="domain" description="BHLH" evidence="6">
    <location>
        <begin position="243"/>
        <end position="292"/>
    </location>
</feature>
<name>A0A6A2X5Z8_HIBSY</name>
<keyword evidence="8" id="KW-1185">Reference proteome</keyword>
<dbReference type="PROSITE" id="PS50888">
    <property type="entry name" value="BHLH"/>
    <property type="match status" value="1"/>
</dbReference>
<feature type="compositionally biased region" description="Low complexity" evidence="5">
    <location>
        <begin position="155"/>
        <end position="169"/>
    </location>
</feature>
<sequence>MRGFDRTVDWLRPFVDSKGLLNGKVVVVALVLMSKRNKMSCRSQHPIRSKACEALSHFPFVISLYSGEKNRIHGEVAMSNQPCWINYGNGSGSHSSHYIPKDHGIIELVTSQCNAVLKPELTTAESYAKANLDKCYNLPFSISLSTSVPRIGSIPPVSDSSSHPSLDGSYCGSSPSIEHPPFASDSAYTSQGEKFKQLIDTHYGTKRLRCTKNVSEQQAKFVPDRNKSVNNGMRTTEQPEKKKYHSKNLISERNRRKKINEQLLKLRAVVPKKSKMDRPAILTDAIEYVGDLQEEKKKLDQESS</sequence>
<dbReference type="GO" id="GO:0003700">
    <property type="term" value="F:DNA-binding transcription factor activity"/>
    <property type="evidence" value="ECO:0007669"/>
    <property type="project" value="TreeGrafter"/>
</dbReference>
<proteinExistence type="predicted"/>
<evidence type="ECO:0000256" key="2">
    <source>
        <dbReference type="ARBA" id="ARBA00023015"/>
    </source>
</evidence>
<protein>
    <submittedName>
        <fullName evidence="7">Beta-1,3-glucanase</fullName>
    </submittedName>
</protein>
<dbReference type="AlphaFoldDB" id="A0A6A2X5Z8"/>
<dbReference type="SMART" id="SM00353">
    <property type="entry name" value="HLH"/>
    <property type="match status" value="1"/>
</dbReference>
<keyword evidence="4" id="KW-0539">Nucleus</keyword>
<organism evidence="7 8">
    <name type="scientific">Hibiscus syriacus</name>
    <name type="common">Rose of Sharon</name>
    <dbReference type="NCBI Taxonomy" id="106335"/>
    <lineage>
        <taxon>Eukaryota</taxon>
        <taxon>Viridiplantae</taxon>
        <taxon>Streptophyta</taxon>
        <taxon>Embryophyta</taxon>
        <taxon>Tracheophyta</taxon>
        <taxon>Spermatophyta</taxon>
        <taxon>Magnoliopsida</taxon>
        <taxon>eudicotyledons</taxon>
        <taxon>Gunneridae</taxon>
        <taxon>Pentapetalae</taxon>
        <taxon>rosids</taxon>
        <taxon>malvids</taxon>
        <taxon>Malvales</taxon>
        <taxon>Malvaceae</taxon>
        <taxon>Malvoideae</taxon>
        <taxon>Hibiscus</taxon>
    </lineage>
</organism>
<dbReference type="GO" id="GO:0046983">
    <property type="term" value="F:protein dimerization activity"/>
    <property type="evidence" value="ECO:0007669"/>
    <property type="project" value="InterPro"/>
</dbReference>
<keyword evidence="2" id="KW-0805">Transcription regulation</keyword>
<keyword evidence="3" id="KW-0804">Transcription</keyword>
<feature type="region of interest" description="Disordered" evidence="5">
    <location>
        <begin position="155"/>
        <end position="174"/>
    </location>
</feature>
<evidence type="ECO:0000256" key="4">
    <source>
        <dbReference type="ARBA" id="ARBA00023242"/>
    </source>
</evidence>
<evidence type="ECO:0000313" key="8">
    <source>
        <dbReference type="Proteomes" id="UP000436088"/>
    </source>
</evidence>
<evidence type="ECO:0000256" key="3">
    <source>
        <dbReference type="ARBA" id="ARBA00023163"/>
    </source>
</evidence>